<evidence type="ECO:0000256" key="10">
    <source>
        <dbReference type="PIRSR" id="PIRSR500134-2"/>
    </source>
</evidence>
<dbReference type="GO" id="GO:0003979">
    <property type="term" value="F:UDP-glucose 6-dehydrogenase activity"/>
    <property type="evidence" value="ECO:0007669"/>
    <property type="project" value="UniProtKB-EC"/>
</dbReference>
<accession>A0A518DU43</accession>
<evidence type="ECO:0000256" key="8">
    <source>
        <dbReference type="PIRNR" id="PIRNR000124"/>
    </source>
</evidence>
<dbReference type="InterPro" id="IPR028357">
    <property type="entry name" value="UDPglc_DH_bac"/>
</dbReference>
<dbReference type="InterPro" id="IPR036291">
    <property type="entry name" value="NAD(P)-bd_dom_sf"/>
</dbReference>
<dbReference type="Pfam" id="PF03720">
    <property type="entry name" value="UDPG_MGDP_dh_C"/>
    <property type="match status" value="1"/>
</dbReference>
<comment type="similarity">
    <text evidence="2 8">Belongs to the UDP-glucose/GDP-mannose dehydrogenase family.</text>
</comment>
<dbReference type="EC" id="1.1.1.22" evidence="3 8"/>
<evidence type="ECO:0000256" key="2">
    <source>
        <dbReference type="ARBA" id="ARBA00006601"/>
    </source>
</evidence>
<keyword evidence="14" id="KW-1185">Reference proteome</keyword>
<name>A0A518DU43_9BACT</name>
<dbReference type="SMART" id="SM00984">
    <property type="entry name" value="UDPG_MGDP_dh_C"/>
    <property type="match status" value="1"/>
</dbReference>
<feature type="active site" description="Nucleophile" evidence="9">
    <location>
        <position position="261"/>
    </location>
</feature>
<dbReference type="RefSeq" id="WP_145054107.1">
    <property type="nucleotide sequence ID" value="NZ_CP036433.1"/>
</dbReference>
<dbReference type="SUPFAM" id="SSF48179">
    <property type="entry name" value="6-phosphogluconate dehydrogenase C-terminal domain-like"/>
    <property type="match status" value="1"/>
</dbReference>
<dbReference type="InterPro" id="IPR008927">
    <property type="entry name" value="6-PGluconate_DH-like_C_sf"/>
</dbReference>
<dbReference type="SUPFAM" id="SSF51735">
    <property type="entry name" value="NAD(P)-binding Rossmann-fold domains"/>
    <property type="match status" value="1"/>
</dbReference>
<evidence type="ECO:0000256" key="4">
    <source>
        <dbReference type="ARBA" id="ARBA00015132"/>
    </source>
</evidence>
<organism evidence="13 14">
    <name type="scientific">Lignipirellula cremea</name>
    <dbReference type="NCBI Taxonomy" id="2528010"/>
    <lineage>
        <taxon>Bacteria</taxon>
        <taxon>Pseudomonadati</taxon>
        <taxon>Planctomycetota</taxon>
        <taxon>Planctomycetia</taxon>
        <taxon>Pirellulales</taxon>
        <taxon>Pirellulaceae</taxon>
        <taxon>Lignipirellula</taxon>
    </lineage>
</organism>
<dbReference type="Proteomes" id="UP000317648">
    <property type="component" value="Chromosome"/>
</dbReference>
<reference evidence="13 14" key="1">
    <citation type="submission" date="2019-02" db="EMBL/GenBank/DDBJ databases">
        <title>Deep-cultivation of Planctomycetes and their phenomic and genomic characterization uncovers novel biology.</title>
        <authorList>
            <person name="Wiegand S."/>
            <person name="Jogler M."/>
            <person name="Boedeker C."/>
            <person name="Pinto D."/>
            <person name="Vollmers J."/>
            <person name="Rivas-Marin E."/>
            <person name="Kohn T."/>
            <person name="Peeters S.H."/>
            <person name="Heuer A."/>
            <person name="Rast P."/>
            <person name="Oberbeckmann S."/>
            <person name="Bunk B."/>
            <person name="Jeske O."/>
            <person name="Meyerdierks A."/>
            <person name="Storesund J.E."/>
            <person name="Kallscheuer N."/>
            <person name="Luecker S."/>
            <person name="Lage O.M."/>
            <person name="Pohl T."/>
            <person name="Merkel B.J."/>
            <person name="Hornburger P."/>
            <person name="Mueller R.-W."/>
            <person name="Bruemmer F."/>
            <person name="Labrenz M."/>
            <person name="Spormann A.M."/>
            <person name="Op den Camp H."/>
            <person name="Overmann J."/>
            <person name="Amann R."/>
            <person name="Jetten M.S.M."/>
            <person name="Mascher T."/>
            <person name="Medema M.H."/>
            <person name="Devos D.P."/>
            <person name="Kaster A.-K."/>
            <person name="Ovreas L."/>
            <person name="Rohde M."/>
            <person name="Galperin M.Y."/>
            <person name="Jogler C."/>
        </authorList>
    </citation>
    <scope>NUCLEOTIDE SEQUENCE [LARGE SCALE GENOMIC DNA]</scope>
    <source>
        <strain evidence="13 14">Pla85_3_4</strain>
    </source>
</reference>
<feature type="binding site" evidence="11">
    <location>
        <position position="35"/>
    </location>
    <ligand>
        <name>NAD(+)</name>
        <dbReference type="ChEBI" id="CHEBI:57540"/>
    </ligand>
</feature>
<sequence length="453" mass="49683">MKIAMVGTGYVGLVTGACFANSGNDVTCVDIDKAKIEKLTRGEVPIFEPGLAEMVLQNVEMDRLHFTTDLAVAVANAEIVYLAVGTPQASDGSADLGALWSVVAGLARHLPPTAITVVKSTVPVGTNAKVYERLRELTDRDCEVASNPEFLKEGAAIDDFTEPDRVVVGVRSRRASEVLEELYRPFLQPDRPFLAMSPESAELTKYVANALLSTKISFINEMANLCERMEGDINEVRRGIGYDQRIGFAFLAPGVGYGGSCFPKDVRALACMAEEHGLKGQILRAVDEVNSLQKHVLTDKIEQHFGDDLLGRTLAVWGLAFKPQTDDIREAPALVMIDRLLERGVNLRVFDPEANANIRALYGDKLQYASTALEALNDADGLAINTEWSEFRQVEFETVKARLKSPLIFDGRNLYEPDQMRRHGFVYYSIGRLPVGVRGKRAPADCASVTQNG</sequence>
<keyword evidence="6 8" id="KW-0520">NAD</keyword>
<dbReference type="PROSITE" id="PS51257">
    <property type="entry name" value="PROKAR_LIPOPROTEIN"/>
    <property type="match status" value="1"/>
</dbReference>
<feature type="binding site" evidence="11">
    <location>
        <position position="30"/>
    </location>
    <ligand>
        <name>NAD(+)</name>
        <dbReference type="ChEBI" id="CHEBI:57540"/>
    </ligand>
</feature>
<feature type="binding site" evidence="11">
    <location>
        <position position="153"/>
    </location>
    <ligand>
        <name>NAD(+)</name>
        <dbReference type="ChEBI" id="CHEBI:57540"/>
    </ligand>
</feature>
<evidence type="ECO:0000256" key="3">
    <source>
        <dbReference type="ARBA" id="ARBA00012954"/>
    </source>
</evidence>
<feature type="binding site" evidence="10">
    <location>
        <begin position="150"/>
        <end position="153"/>
    </location>
    <ligand>
        <name>substrate</name>
    </ligand>
</feature>
<evidence type="ECO:0000259" key="12">
    <source>
        <dbReference type="SMART" id="SM00984"/>
    </source>
</evidence>
<dbReference type="GO" id="GO:0006065">
    <property type="term" value="P:UDP-glucuronate biosynthetic process"/>
    <property type="evidence" value="ECO:0007669"/>
    <property type="project" value="UniProtKB-UniPathway"/>
</dbReference>
<dbReference type="PIRSF" id="PIRSF500134">
    <property type="entry name" value="UDPglc_DH_bac"/>
    <property type="match status" value="1"/>
</dbReference>
<dbReference type="OrthoDB" id="9803238at2"/>
<dbReference type="SUPFAM" id="SSF52413">
    <property type="entry name" value="UDP-glucose/GDP-mannose dehydrogenase C-terminal domain"/>
    <property type="match status" value="1"/>
</dbReference>
<evidence type="ECO:0000256" key="5">
    <source>
        <dbReference type="ARBA" id="ARBA00023002"/>
    </source>
</evidence>
<feature type="binding site" evidence="11">
    <location>
        <position position="264"/>
    </location>
    <ligand>
        <name>NAD(+)</name>
        <dbReference type="ChEBI" id="CHEBI:57540"/>
    </ligand>
</feature>
<dbReference type="Gene3D" id="3.40.50.720">
    <property type="entry name" value="NAD(P)-binding Rossmann-like Domain"/>
    <property type="match status" value="2"/>
</dbReference>
<evidence type="ECO:0000313" key="13">
    <source>
        <dbReference type="EMBL" id="QDU95355.1"/>
    </source>
</evidence>
<dbReference type="PANTHER" id="PTHR43750">
    <property type="entry name" value="UDP-GLUCOSE 6-DEHYDROGENASE TUAD"/>
    <property type="match status" value="1"/>
</dbReference>
<dbReference type="Gene3D" id="1.20.5.100">
    <property type="entry name" value="Cytochrome c1, transmembrane anchor, C-terminal"/>
    <property type="match status" value="1"/>
</dbReference>
<dbReference type="NCBIfam" id="TIGR03026">
    <property type="entry name" value="NDP-sugDHase"/>
    <property type="match status" value="1"/>
</dbReference>
<dbReference type="Pfam" id="PF00984">
    <property type="entry name" value="UDPG_MGDP_dh"/>
    <property type="match status" value="1"/>
</dbReference>
<dbReference type="KEGG" id="lcre:Pla8534_31700"/>
<feature type="binding site" evidence="10">
    <location>
        <position position="322"/>
    </location>
    <ligand>
        <name>substrate</name>
    </ligand>
</feature>
<proteinExistence type="inferred from homology"/>
<evidence type="ECO:0000256" key="11">
    <source>
        <dbReference type="PIRSR" id="PIRSR500134-3"/>
    </source>
</evidence>
<dbReference type="AlphaFoldDB" id="A0A518DU43"/>
<dbReference type="PANTHER" id="PTHR43750:SF3">
    <property type="entry name" value="UDP-GLUCOSE 6-DEHYDROGENASE TUAD"/>
    <property type="match status" value="1"/>
</dbReference>
<dbReference type="InterPro" id="IPR036220">
    <property type="entry name" value="UDP-Glc/GDP-Man_DH_C_sf"/>
</dbReference>
<evidence type="ECO:0000256" key="1">
    <source>
        <dbReference type="ARBA" id="ARBA00004701"/>
    </source>
</evidence>
<dbReference type="Pfam" id="PF03721">
    <property type="entry name" value="UDPG_MGDP_dh_N"/>
    <property type="match status" value="1"/>
</dbReference>
<dbReference type="EMBL" id="CP036433">
    <property type="protein sequence ID" value="QDU95355.1"/>
    <property type="molecule type" value="Genomic_DNA"/>
</dbReference>
<feature type="binding site" evidence="11">
    <location>
        <position position="86"/>
    </location>
    <ligand>
        <name>NAD(+)</name>
        <dbReference type="ChEBI" id="CHEBI:57540"/>
    </ligand>
</feature>
<evidence type="ECO:0000256" key="9">
    <source>
        <dbReference type="PIRSR" id="PIRSR500134-1"/>
    </source>
</evidence>
<evidence type="ECO:0000256" key="7">
    <source>
        <dbReference type="ARBA" id="ARBA00047473"/>
    </source>
</evidence>
<feature type="binding site" evidence="11">
    <location>
        <position position="329"/>
    </location>
    <ligand>
        <name>NAD(+)</name>
        <dbReference type="ChEBI" id="CHEBI:57540"/>
    </ligand>
</feature>
<feature type="binding site" evidence="10">
    <location>
        <position position="205"/>
    </location>
    <ligand>
        <name>substrate</name>
    </ligand>
</feature>
<dbReference type="PIRSF" id="PIRSF000124">
    <property type="entry name" value="UDPglc_GDPman_dh"/>
    <property type="match status" value="1"/>
</dbReference>
<feature type="binding site" evidence="10">
    <location>
        <begin position="250"/>
        <end position="254"/>
    </location>
    <ligand>
        <name>substrate</name>
    </ligand>
</feature>
<gene>
    <name evidence="13" type="primary">tuaD_1</name>
    <name evidence="13" type="ORF">Pla8534_31700</name>
</gene>
<dbReference type="InterPro" id="IPR001732">
    <property type="entry name" value="UDP-Glc/GDP-Man_DH_N"/>
</dbReference>
<feature type="domain" description="UDP-glucose/GDP-mannose dehydrogenase C-terminal" evidence="12">
    <location>
        <begin position="315"/>
        <end position="417"/>
    </location>
</feature>
<comment type="catalytic activity">
    <reaction evidence="7 8">
        <text>UDP-alpha-D-glucose + 2 NAD(+) + H2O = UDP-alpha-D-glucuronate + 2 NADH + 3 H(+)</text>
        <dbReference type="Rhea" id="RHEA:23596"/>
        <dbReference type="ChEBI" id="CHEBI:15377"/>
        <dbReference type="ChEBI" id="CHEBI:15378"/>
        <dbReference type="ChEBI" id="CHEBI:57540"/>
        <dbReference type="ChEBI" id="CHEBI:57945"/>
        <dbReference type="ChEBI" id="CHEBI:58052"/>
        <dbReference type="ChEBI" id="CHEBI:58885"/>
        <dbReference type="EC" id="1.1.1.22"/>
    </reaction>
</comment>
<protein>
    <recommendedName>
        <fullName evidence="4 8">UDP-glucose 6-dehydrogenase</fullName>
        <ecNumber evidence="3 8">1.1.1.22</ecNumber>
    </recommendedName>
</protein>
<keyword evidence="5 8" id="KW-0560">Oxidoreductase</keyword>
<dbReference type="GO" id="GO:0051287">
    <property type="term" value="F:NAD binding"/>
    <property type="evidence" value="ECO:0007669"/>
    <property type="project" value="InterPro"/>
</dbReference>
<feature type="binding site" evidence="11">
    <location>
        <position position="121"/>
    </location>
    <ligand>
        <name>NAD(+)</name>
        <dbReference type="ChEBI" id="CHEBI:57540"/>
    </ligand>
</feature>
<evidence type="ECO:0000313" key="14">
    <source>
        <dbReference type="Proteomes" id="UP000317648"/>
    </source>
</evidence>
<dbReference type="InterPro" id="IPR017476">
    <property type="entry name" value="UDP-Glc/GDP-Man"/>
</dbReference>
<dbReference type="UniPathway" id="UPA00038">
    <property type="reaction ID" value="UER00491"/>
</dbReference>
<feature type="binding site" evidence="10">
    <location>
        <position position="258"/>
    </location>
    <ligand>
        <name>substrate</name>
    </ligand>
</feature>
<dbReference type="InterPro" id="IPR014027">
    <property type="entry name" value="UDP-Glc/GDP-Man_DH_C"/>
</dbReference>
<dbReference type="InterPro" id="IPR014026">
    <property type="entry name" value="UDP-Glc/GDP-Man_DH_dimer"/>
</dbReference>
<evidence type="ECO:0000256" key="6">
    <source>
        <dbReference type="ARBA" id="ARBA00023027"/>
    </source>
</evidence>
<comment type="pathway">
    <text evidence="1">Nucleotide-sugar biosynthesis; UDP-alpha-D-glucuronate biosynthesis; UDP-alpha-D-glucuronate from UDP-alpha-D-glucose: step 1/1.</text>
</comment>
<dbReference type="GO" id="GO:0000271">
    <property type="term" value="P:polysaccharide biosynthetic process"/>
    <property type="evidence" value="ECO:0007669"/>
    <property type="project" value="InterPro"/>
</dbReference>